<feature type="compositionally biased region" description="Acidic residues" evidence="3">
    <location>
        <begin position="166"/>
        <end position="179"/>
    </location>
</feature>
<dbReference type="EMBL" id="ADBL01001554">
    <property type="status" value="NOT_ANNOTATED_CDS"/>
    <property type="molecule type" value="Genomic_DNA"/>
</dbReference>
<dbReference type="PROSITE" id="PS50177">
    <property type="entry name" value="NTF2_DOMAIN"/>
    <property type="match status" value="1"/>
</dbReference>
<accession>A0A0C4E1Y0</accession>
<dbReference type="Gene3D" id="3.30.70.330">
    <property type="match status" value="1"/>
</dbReference>
<dbReference type="GO" id="GO:0005829">
    <property type="term" value="C:cytosol"/>
    <property type="evidence" value="ECO:0007669"/>
    <property type="project" value="TreeGrafter"/>
</dbReference>
<dbReference type="VEuPathDB" id="FungiDB:MAPG_06405"/>
<dbReference type="PROSITE" id="PS50102">
    <property type="entry name" value="RRM"/>
    <property type="match status" value="1"/>
</dbReference>
<feature type="domain" description="NTF2" evidence="5">
    <location>
        <begin position="33"/>
        <end position="148"/>
    </location>
</feature>
<dbReference type="InterPro" id="IPR035979">
    <property type="entry name" value="RBD_domain_sf"/>
</dbReference>
<feature type="region of interest" description="Disordered" evidence="3">
    <location>
        <begin position="468"/>
        <end position="526"/>
    </location>
</feature>
<evidence type="ECO:0000259" key="4">
    <source>
        <dbReference type="PROSITE" id="PS50102"/>
    </source>
</evidence>
<dbReference type="Pfam" id="PF00076">
    <property type="entry name" value="RRM_1"/>
    <property type="match status" value="1"/>
</dbReference>
<dbReference type="Gene3D" id="3.10.450.50">
    <property type="match status" value="1"/>
</dbReference>
<evidence type="ECO:0000313" key="8">
    <source>
        <dbReference type="Proteomes" id="UP000011715"/>
    </source>
</evidence>
<dbReference type="PANTHER" id="PTHR10693:SF20">
    <property type="entry name" value="AT27578P"/>
    <property type="match status" value="1"/>
</dbReference>
<dbReference type="OrthoDB" id="339151at2759"/>
<evidence type="ECO:0000256" key="3">
    <source>
        <dbReference type="SAM" id="MobiDB-lite"/>
    </source>
</evidence>
<feature type="compositionally biased region" description="Low complexity" evidence="3">
    <location>
        <begin position="193"/>
        <end position="204"/>
    </location>
</feature>
<organism evidence="7 8">
    <name type="scientific">Magnaporthiopsis poae (strain ATCC 64411 / 73-15)</name>
    <name type="common">Kentucky bluegrass fungus</name>
    <name type="synonym">Magnaporthe poae</name>
    <dbReference type="NCBI Taxonomy" id="644358"/>
    <lineage>
        <taxon>Eukaryota</taxon>
        <taxon>Fungi</taxon>
        <taxon>Dikarya</taxon>
        <taxon>Ascomycota</taxon>
        <taxon>Pezizomycotina</taxon>
        <taxon>Sordariomycetes</taxon>
        <taxon>Sordariomycetidae</taxon>
        <taxon>Magnaporthales</taxon>
        <taxon>Magnaporthaceae</taxon>
        <taxon>Magnaporthiopsis</taxon>
    </lineage>
</organism>
<evidence type="ECO:0000313" key="6">
    <source>
        <dbReference type="EMBL" id="KLU87405.1"/>
    </source>
</evidence>
<feature type="compositionally biased region" description="Basic and acidic residues" evidence="3">
    <location>
        <begin position="265"/>
        <end position="274"/>
    </location>
</feature>
<proteinExistence type="predicted"/>
<keyword evidence="1 2" id="KW-0694">RNA-binding</keyword>
<dbReference type="CDD" id="cd00780">
    <property type="entry name" value="NTF2"/>
    <property type="match status" value="1"/>
</dbReference>
<dbReference type="FunFam" id="3.10.450.50:FF:000003">
    <property type="entry name" value="Nuclear transport factor 2 family protein"/>
    <property type="match status" value="1"/>
</dbReference>
<dbReference type="eggNOG" id="KOG0116">
    <property type="taxonomic scope" value="Eukaryota"/>
</dbReference>
<feature type="domain" description="RRM" evidence="4">
    <location>
        <begin position="393"/>
        <end position="464"/>
    </location>
</feature>
<dbReference type="InterPro" id="IPR002075">
    <property type="entry name" value="NTF2_dom"/>
</dbReference>
<dbReference type="GO" id="GO:0034517">
    <property type="term" value="P:ribophagy"/>
    <property type="evidence" value="ECO:0007669"/>
    <property type="project" value="TreeGrafter"/>
</dbReference>
<dbReference type="GO" id="GO:1990861">
    <property type="term" value="C:Ubp3-Bre5 deubiquitination complex"/>
    <property type="evidence" value="ECO:0007669"/>
    <property type="project" value="TreeGrafter"/>
</dbReference>
<feature type="region of interest" description="Disordered" evidence="3">
    <location>
        <begin position="1"/>
        <end position="26"/>
    </location>
</feature>
<dbReference type="GO" id="GO:1990904">
    <property type="term" value="C:ribonucleoprotein complex"/>
    <property type="evidence" value="ECO:0007669"/>
    <property type="project" value="TreeGrafter"/>
</dbReference>
<reference evidence="6" key="3">
    <citation type="submission" date="2011-03" db="EMBL/GenBank/DDBJ databases">
        <title>Annotation of Magnaporthe poae ATCC 64411.</title>
        <authorList>
            <person name="Ma L.-J."/>
            <person name="Dead R."/>
            <person name="Young S.K."/>
            <person name="Zeng Q."/>
            <person name="Gargeya S."/>
            <person name="Fitzgerald M."/>
            <person name="Haas B."/>
            <person name="Abouelleil A."/>
            <person name="Alvarado L."/>
            <person name="Arachchi H.M."/>
            <person name="Berlin A."/>
            <person name="Brown A."/>
            <person name="Chapman S.B."/>
            <person name="Chen Z."/>
            <person name="Dunbar C."/>
            <person name="Freedman E."/>
            <person name="Gearin G."/>
            <person name="Gellesch M."/>
            <person name="Goldberg J."/>
            <person name="Griggs A."/>
            <person name="Gujja S."/>
            <person name="Heiman D."/>
            <person name="Howarth C."/>
            <person name="Larson L."/>
            <person name="Lui A."/>
            <person name="MacDonald P.J.P."/>
            <person name="Mehta T."/>
            <person name="Montmayeur A."/>
            <person name="Murphy C."/>
            <person name="Neiman D."/>
            <person name="Pearson M."/>
            <person name="Priest M."/>
            <person name="Roberts A."/>
            <person name="Saif S."/>
            <person name="Shea T."/>
            <person name="Shenoy N."/>
            <person name="Sisk P."/>
            <person name="Stolte C."/>
            <person name="Sykes S."/>
            <person name="Yandava C."/>
            <person name="Wortman J."/>
            <person name="Nusbaum C."/>
            <person name="Birren B."/>
        </authorList>
    </citation>
    <scope>NUCLEOTIDE SEQUENCE</scope>
    <source>
        <strain evidence="6">ATCC 64411</strain>
    </source>
</reference>
<feature type="compositionally biased region" description="Low complexity" evidence="3">
    <location>
        <begin position="469"/>
        <end position="478"/>
    </location>
</feature>
<sequence>MATMPTNGNVNHPEQPAANTGSSDNSNLSKDEVGWYFVEQYYLTLSKSPEKLHLFYGKQSQFVYGLEAEVANVSVGRQQIQERIKSLDLQDCKVRVSNVDSQASGDSIVIQVIGETVNKGGEPKKFVQTFILAKQPSGYFVLNDILRYINDDADDETAEAGVAAEEAEAAAPEAEDVPVEVEAPKSEPVDETPAAPAQVDAAAVSKKLEETSAEPSETPTTSAVATPAEPAAPIEEPVAAAPAKTETTVEAAPDPEVAAQEVADEDVKKAETPKDPTPTPIVARAPVPAEPEKPKEPAKPMTWASRIAAAAGPARPAVALPKPVTPVATPAPRPAAAPAAAPTPAASQPAAAPAAAAPEAAKDSGEWQTAGADSKRQNRPMSMSGAPQEKEGTLGYVKYVTDKVKAENLKAALAVFGNLVYFDINRTKNCAFVEFETPAGYQAAAAANPHTVDGENIIVEARRPKASAYGGSNYNSRGGISGRGRGNYDGSRSASQGGRGGFNNQPRGGRGGGAPRGRGVSQPANI</sequence>
<dbReference type="SUPFAM" id="SSF54427">
    <property type="entry name" value="NTF2-like"/>
    <property type="match status" value="1"/>
</dbReference>
<feature type="compositionally biased region" description="Low complexity" evidence="3">
    <location>
        <begin position="213"/>
        <end position="243"/>
    </location>
</feature>
<dbReference type="PANTHER" id="PTHR10693">
    <property type="entry name" value="RAS GTPASE-ACTIVATING PROTEIN-BINDING PROTEIN"/>
    <property type="match status" value="1"/>
</dbReference>
<dbReference type="Pfam" id="PF02136">
    <property type="entry name" value="NTF2"/>
    <property type="match status" value="1"/>
</dbReference>
<dbReference type="SUPFAM" id="SSF54928">
    <property type="entry name" value="RNA-binding domain, RBD"/>
    <property type="match status" value="1"/>
</dbReference>
<gene>
    <name evidence="6" type="ORF">MAPG_06405</name>
</gene>
<feature type="compositionally biased region" description="Low complexity" evidence="3">
    <location>
        <begin position="336"/>
        <end position="359"/>
    </location>
</feature>
<dbReference type="GO" id="GO:0003729">
    <property type="term" value="F:mRNA binding"/>
    <property type="evidence" value="ECO:0007669"/>
    <property type="project" value="TreeGrafter"/>
</dbReference>
<reference evidence="8" key="1">
    <citation type="submission" date="2010-05" db="EMBL/GenBank/DDBJ databases">
        <title>The genome sequence of Magnaporthe poae strain ATCC 64411.</title>
        <authorList>
            <person name="Ma L.-J."/>
            <person name="Dead R."/>
            <person name="Young S."/>
            <person name="Zeng Q."/>
            <person name="Koehrsen M."/>
            <person name="Alvarado L."/>
            <person name="Berlin A."/>
            <person name="Chapman S.B."/>
            <person name="Chen Z."/>
            <person name="Freedman E."/>
            <person name="Gellesch M."/>
            <person name="Goldberg J."/>
            <person name="Griggs A."/>
            <person name="Gujja S."/>
            <person name="Heilman E.R."/>
            <person name="Heiman D."/>
            <person name="Hepburn T."/>
            <person name="Howarth C."/>
            <person name="Jen D."/>
            <person name="Larson L."/>
            <person name="Mehta T."/>
            <person name="Neiman D."/>
            <person name="Pearson M."/>
            <person name="Roberts A."/>
            <person name="Saif S."/>
            <person name="Shea T."/>
            <person name="Shenoy N."/>
            <person name="Sisk P."/>
            <person name="Stolte C."/>
            <person name="Sykes S."/>
            <person name="Walk T."/>
            <person name="White J."/>
            <person name="Yandava C."/>
            <person name="Haas B."/>
            <person name="Nusbaum C."/>
            <person name="Birren B."/>
        </authorList>
    </citation>
    <scope>NUCLEOTIDE SEQUENCE [LARGE SCALE GENOMIC DNA]</scope>
    <source>
        <strain evidence="8">ATCC 64411 / 73-15</strain>
    </source>
</reference>
<evidence type="ECO:0000259" key="5">
    <source>
        <dbReference type="PROSITE" id="PS50177"/>
    </source>
</evidence>
<feature type="compositionally biased region" description="Low complexity" evidence="3">
    <location>
        <begin position="304"/>
        <end position="328"/>
    </location>
</feature>
<dbReference type="InterPro" id="IPR032710">
    <property type="entry name" value="NTF2-like_dom_sf"/>
</dbReference>
<dbReference type="OMA" id="RPRGNAY"/>
<evidence type="ECO:0000313" key="7">
    <source>
        <dbReference type="EnsemblFungi" id="MAPG_06405T0"/>
    </source>
</evidence>
<dbReference type="SMART" id="SM00360">
    <property type="entry name" value="RRM"/>
    <property type="match status" value="1"/>
</dbReference>
<dbReference type="Proteomes" id="UP000011715">
    <property type="component" value="Unassembled WGS sequence"/>
</dbReference>
<dbReference type="EnsemblFungi" id="MAPG_06405T0">
    <property type="protein sequence ID" value="MAPG_06405T0"/>
    <property type="gene ID" value="MAPG_06405"/>
</dbReference>
<reference evidence="6" key="2">
    <citation type="submission" date="2010-05" db="EMBL/GenBank/DDBJ databases">
        <title>The Genome Sequence of Magnaporthe poae strain ATCC 64411.</title>
        <authorList>
            <consortium name="The Broad Institute Genome Sequencing Platform"/>
            <consortium name="Broad Institute Genome Sequencing Center for Infectious Disease"/>
            <person name="Ma L.-J."/>
            <person name="Dead R."/>
            <person name="Young S."/>
            <person name="Zeng Q."/>
            <person name="Koehrsen M."/>
            <person name="Alvarado L."/>
            <person name="Berlin A."/>
            <person name="Chapman S.B."/>
            <person name="Chen Z."/>
            <person name="Freedman E."/>
            <person name="Gellesch M."/>
            <person name="Goldberg J."/>
            <person name="Griggs A."/>
            <person name="Gujja S."/>
            <person name="Heilman E.R."/>
            <person name="Heiman D."/>
            <person name="Hepburn T."/>
            <person name="Howarth C."/>
            <person name="Jen D."/>
            <person name="Larson L."/>
            <person name="Mehta T."/>
            <person name="Neiman D."/>
            <person name="Pearson M."/>
            <person name="Roberts A."/>
            <person name="Saif S."/>
            <person name="Shea T."/>
            <person name="Shenoy N."/>
            <person name="Sisk P."/>
            <person name="Stolte C."/>
            <person name="Sykes S."/>
            <person name="Walk T."/>
            <person name="White J."/>
            <person name="Yandava C."/>
            <person name="Haas B."/>
            <person name="Nusbaum C."/>
            <person name="Birren B."/>
        </authorList>
    </citation>
    <scope>NUCLEOTIDE SEQUENCE</scope>
    <source>
        <strain evidence="6">ATCC 64411</strain>
    </source>
</reference>
<dbReference type="AlphaFoldDB" id="A0A0C4E1Y0"/>
<evidence type="ECO:0000256" key="1">
    <source>
        <dbReference type="ARBA" id="ARBA00022884"/>
    </source>
</evidence>
<reference evidence="7" key="5">
    <citation type="submission" date="2015-06" db="UniProtKB">
        <authorList>
            <consortium name="EnsemblFungi"/>
        </authorList>
    </citation>
    <scope>IDENTIFICATION</scope>
    <source>
        <strain evidence="7">ATCC 64411</strain>
    </source>
</reference>
<keyword evidence="8" id="KW-1185">Reference proteome</keyword>
<dbReference type="EMBL" id="GL876970">
    <property type="protein sequence ID" value="KLU87405.1"/>
    <property type="molecule type" value="Genomic_DNA"/>
</dbReference>
<dbReference type="InterPro" id="IPR018222">
    <property type="entry name" value="Nuclear_transport_factor_2_euk"/>
</dbReference>
<evidence type="ECO:0000256" key="2">
    <source>
        <dbReference type="PROSITE-ProRule" id="PRU00176"/>
    </source>
</evidence>
<feature type="region of interest" description="Disordered" evidence="3">
    <location>
        <begin position="166"/>
        <end position="389"/>
    </location>
</feature>
<dbReference type="InterPro" id="IPR012677">
    <property type="entry name" value="Nucleotide-bd_a/b_plait_sf"/>
</dbReference>
<dbReference type="InterPro" id="IPR000504">
    <property type="entry name" value="RRM_dom"/>
</dbReference>
<evidence type="ECO:0008006" key="9">
    <source>
        <dbReference type="Google" id="ProtNLM"/>
    </source>
</evidence>
<dbReference type="GO" id="GO:0016579">
    <property type="term" value="P:protein deubiquitination"/>
    <property type="evidence" value="ECO:0007669"/>
    <property type="project" value="TreeGrafter"/>
</dbReference>
<protein>
    <recommendedName>
        <fullName evidence="9">NTF2 and RRM domain-containing protein</fullName>
    </recommendedName>
</protein>
<name>A0A0C4E1Y0_MAGP6</name>
<feature type="compositionally biased region" description="Low complexity" evidence="3">
    <location>
        <begin position="488"/>
        <end position="507"/>
    </location>
</feature>
<dbReference type="InterPro" id="IPR039539">
    <property type="entry name" value="Ras_GTPase_bind_prot"/>
</dbReference>
<dbReference type="STRING" id="644358.A0A0C4E1Y0"/>
<reference evidence="7" key="4">
    <citation type="journal article" date="2015" name="G3 (Bethesda)">
        <title>Genome sequences of three phytopathogenic species of the Magnaporthaceae family of fungi.</title>
        <authorList>
            <person name="Okagaki L.H."/>
            <person name="Nunes C.C."/>
            <person name="Sailsbery J."/>
            <person name="Clay B."/>
            <person name="Brown D."/>
            <person name="John T."/>
            <person name="Oh Y."/>
            <person name="Young N."/>
            <person name="Fitzgerald M."/>
            <person name="Haas B.J."/>
            <person name="Zeng Q."/>
            <person name="Young S."/>
            <person name="Adiconis X."/>
            <person name="Fan L."/>
            <person name="Levin J.Z."/>
            <person name="Mitchell T.K."/>
            <person name="Okubara P.A."/>
            <person name="Farman M.L."/>
            <person name="Kohn L.M."/>
            <person name="Birren B."/>
            <person name="Ma L.-J."/>
            <person name="Dean R.A."/>
        </authorList>
    </citation>
    <scope>NUCLEOTIDE SEQUENCE</scope>
    <source>
        <strain evidence="7">ATCC 64411 / 73-15</strain>
    </source>
</reference>